<dbReference type="InterPro" id="IPR000026">
    <property type="entry name" value="N1-like"/>
</dbReference>
<evidence type="ECO:0000313" key="5">
    <source>
        <dbReference type="Proteomes" id="UP000243515"/>
    </source>
</evidence>
<dbReference type="EMBL" id="NPHW01003148">
    <property type="protein sequence ID" value="OXV10077.1"/>
    <property type="molecule type" value="Genomic_DNA"/>
</dbReference>
<feature type="non-terminal residue" evidence="4">
    <location>
        <position position="123"/>
    </location>
</feature>
<accession>A0A232M1V9</accession>
<gene>
    <name evidence="4" type="ORF">Egran_02163</name>
</gene>
<protein>
    <submittedName>
        <fullName evidence="4">Uncharacterized protein</fullName>
    </submittedName>
</protein>
<evidence type="ECO:0000256" key="3">
    <source>
        <dbReference type="SAM" id="SignalP"/>
    </source>
</evidence>
<evidence type="ECO:0000313" key="4">
    <source>
        <dbReference type="EMBL" id="OXV10077.1"/>
    </source>
</evidence>
<dbReference type="Pfam" id="PF00545">
    <property type="entry name" value="Ribonuclease"/>
    <property type="match status" value="1"/>
</dbReference>
<dbReference type="GO" id="GO:0004521">
    <property type="term" value="F:RNA endonuclease activity"/>
    <property type="evidence" value="ECO:0007669"/>
    <property type="project" value="InterPro"/>
</dbReference>
<feature type="chain" id="PRO_5013325617" evidence="3">
    <location>
        <begin position="19"/>
        <end position="123"/>
    </location>
</feature>
<comment type="caution">
    <text evidence="4">The sequence shown here is derived from an EMBL/GenBank/DDBJ whole genome shotgun (WGS) entry which is preliminary data.</text>
</comment>
<keyword evidence="5" id="KW-1185">Reference proteome</keyword>
<dbReference type="Gene3D" id="3.10.450.30">
    <property type="entry name" value="Microbial ribonucleases"/>
    <property type="match status" value="1"/>
</dbReference>
<keyword evidence="2" id="KW-0378">Hydrolase</keyword>
<dbReference type="GO" id="GO:0016787">
    <property type="term" value="F:hydrolase activity"/>
    <property type="evidence" value="ECO:0007669"/>
    <property type="project" value="UniProtKB-KW"/>
</dbReference>
<keyword evidence="1" id="KW-0540">Nuclease</keyword>
<dbReference type="SUPFAM" id="SSF53933">
    <property type="entry name" value="Microbial ribonucleases"/>
    <property type="match status" value="1"/>
</dbReference>
<dbReference type="InterPro" id="IPR016191">
    <property type="entry name" value="Ribonuclease/ribotoxin"/>
</dbReference>
<name>A0A232M1V9_9EURO</name>
<dbReference type="GO" id="GO:0003723">
    <property type="term" value="F:RNA binding"/>
    <property type="evidence" value="ECO:0007669"/>
    <property type="project" value="InterPro"/>
</dbReference>
<feature type="signal peptide" evidence="3">
    <location>
        <begin position="1"/>
        <end position="18"/>
    </location>
</feature>
<evidence type="ECO:0000256" key="2">
    <source>
        <dbReference type="ARBA" id="ARBA00022801"/>
    </source>
</evidence>
<evidence type="ECO:0000256" key="1">
    <source>
        <dbReference type="ARBA" id="ARBA00022722"/>
    </source>
</evidence>
<dbReference type="Proteomes" id="UP000243515">
    <property type="component" value="Unassembled WGS sequence"/>
</dbReference>
<sequence length="123" mass="13709">MKILLFLFATLLANLVGGRVINDNLIVSSMTCDKFFWANALRDVKAAAEGAREHYNKRETVGPNPENQYPHVFANYERLPLAPGCAGTLFEYPLTNVLPYRNLSKPDRFRVAVNLLPVGSADV</sequence>
<dbReference type="AlphaFoldDB" id="A0A232M1V9"/>
<reference evidence="4 5" key="1">
    <citation type="journal article" date="2015" name="Environ. Microbiol.">
        <title>Metagenome sequence of Elaphomyces granulatus from sporocarp tissue reveals Ascomycota ectomycorrhizal fingerprints of genome expansion and a Proteobacteria-rich microbiome.</title>
        <authorList>
            <person name="Quandt C.A."/>
            <person name="Kohler A."/>
            <person name="Hesse C.N."/>
            <person name="Sharpton T.J."/>
            <person name="Martin F."/>
            <person name="Spatafora J.W."/>
        </authorList>
    </citation>
    <scope>NUCLEOTIDE SEQUENCE [LARGE SCALE GENOMIC DNA]</scope>
    <source>
        <strain evidence="4 5">OSC145934</strain>
    </source>
</reference>
<proteinExistence type="predicted"/>
<organism evidence="4 5">
    <name type="scientific">Elaphomyces granulatus</name>
    <dbReference type="NCBI Taxonomy" id="519963"/>
    <lineage>
        <taxon>Eukaryota</taxon>
        <taxon>Fungi</taxon>
        <taxon>Dikarya</taxon>
        <taxon>Ascomycota</taxon>
        <taxon>Pezizomycotina</taxon>
        <taxon>Eurotiomycetes</taxon>
        <taxon>Eurotiomycetidae</taxon>
        <taxon>Eurotiales</taxon>
        <taxon>Elaphomycetaceae</taxon>
        <taxon>Elaphomyces</taxon>
    </lineage>
</organism>
<keyword evidence="3" id="KW-0732">Signal</keyword>